<dbReference type="EMBL" id="CP071527">
    <property type="protein sequence ID" value="USQ15014.1"/>
    <property type="molecule type" value="Genomic_DNA"/>
</dbReference>
<evidence type="ECO:0000313" key="2">
    <source>
        <dbReference type="EMBL" id="USQ15014.1"/>
    </source>
</evidence>
<evidence type="ECO:0000256" key="1">
    <source>
        <dbReference type="SAM" id="Phobius"/>
    </source>
</evidence>
<keyword evidence="1" id="KW-1133">Transmembrane helix</keyword>
<feature type="transmembrane region" description="Helical" evidence="1">
    <location>
        <begin position="147"/>
        <end position="170"/>
    </location>
</feature>
<accession>A0ABY4YD50</accession>
<evidence type="ECO:0000313" key="3">
    <source>
        <dbReference type="Proteomes" id="UP001057474"/>
    </source>
</evidence>
<proteinExistence type="predicted"/>
<gene>
    <name evidence="2" type="ORF">J2N86_06885</name>
</gene>
<organism evidence="2 3">
    <name type="scientific">Legionella lytica</name>
    <dbReference type="NCBI Taxonomy" id="96232"/>
    <lineage>
        <taxon>Bacteria</taxon>
        <taxon>Pseudomonadati</taxon>
        <taxon>Pseudomonadota</taxon>
        <taxon>Gammaproteobacteria</taxon>
        <taxon>Legionellales</taxon>
        <taxon>Legionellaceae</taxon>
        <taxon>Legionella</taxon>
    </lineage>
</organism>
<keyword evidence="1" id="KW-0812">Transmembrane</keyword>
<keyword evidence="1" id="KW-0472">Membrane</keyword>
<evidence type="ECO:0008006" key="4">
    <source>
        <dbReference type="Google" id="ProtNLM"/>
    </source>
</evidence>
<dbReference type="Proteomes" id="UP001057474">
    <property type="component" value="Chromosome"/>
</dbReference>
<reference evidence="2" key="1">
    <citation type="submission" date="2021-03" db="EMBL/GenBank/DDBJ databases">
        <title>Legionella lytica PCM 2298.</title>
        <authorList>
            <person name="Koper P."/>
        </authorList>
    </citation>
    <scope>NUCLEOTIDE SEQUENCE</scope>
    <source>
        <strain evidence="2">PCM 2298</strain>
    </source>
</reference>
<dbReference type="RefSeq" id="WP_252582164.1">
    <property type="nucleotide sequence ID" value="NZ_CP071527.1"/>
</dbReference>
<feature type="transmembrane region" description="Helical" evidence="1">
    <location>
        <begin position="124"/>
        <end position="141"/>
    </location>
</feature>
<name>A0ABY4YD50_9GAMM</name>
<sequence>MKLYFPAFFSPSYETEINKKLRQPETLALANKDYKQLWKLKKHAEKVAASIHELEAFASNEETVKALNKYITEAFDHVLAGGKLNLTQHIHPLQNTMFRLKDELSNSVCWDVTFSCLNMMSNSFVMGIGGASSILFTAAVLTGPASALLLSMGMAVLSASLAILAAYSLYVDGRFVVDQQIGEIEEGINFLCEFQPNYMPEPTTGNHSAYV</sequence>
<keyword evidence="3" id="KW-1185">Reference proteome</keyword>
<protein>
    <recommendedName>
        <fullName evidence="4">DUF5638 domain-containing protein</fullName>
    </recommendedName>
</protein>